<evidence type="ECO:0000256" key="10">
    <source>
        <dbReference type="ARBA" id="ARBA00022917"/>
    </source>
</evidence>
<evidence type="ECO:0000256" key="13">
    <source>
        <dbReference type="HAMAP-Rule" id="MF_00184"/>
    </source>
</evidence>
<dbReference type="Gene3D" id="3.30.54.20">
    <property type="match status" value="1"/>
</dbReference>
<dbReference type="SUPFAM" id="SSF52954">
    <property type="entry name" value="Class II aaRS ABD-related"/>
    <property type="match status" value="1"/>
</dbReference>
<evidence type="ECO:0000256" key="3">
    <source>
        <dbReference type="ARBA" id="ARBA00022555"/>
    </source>
</evidence>
<comment type="subunit">
    <text evidence="13">Homodimer.</text>
</comment>
<reference evidence="16 17" key="1">
    <citation type="submission" date="2020-05" db="EMBL/GenBank/DDBJ databases">
        <title>Distinct polysaccharide utilization as determinants for interspecies competition between intestinal Prevotella spp.</title>
        <authorList>
            <person name="Galvez E.J.C."/>
            <person name="Iljazovic A."/>
            <person name="Strowig T."/>
        </authorList>
    </citation>
    <scope>NUCLEOTIDE SEQUENCE [LARGE SCALE GENOMIC DNA]</scope>
    <source>
        <strain evidence="16 17">PROD</strain>
    </source>
</reference>
<dbReference type="InterPro" id="IPR045864">
    <property type="entry name" value="aa-tRNA-synth_II/BPL/LPL"/>
</dbReference>
<dbReference type="InterPro" id="IPR004095">
    <property type="entry name" value="TGS"/>
</dbReference>
<dbReference type="RefSeq" id="WP_172173930.1">
    <property type="nucleotide sequence ID" value="NZ_CASGIA010000003.1"/>
</dbReference>
<dbReference type="InterPro" id="IPR012675">
    <property type="entry name" value="Beta-grasp_dom_sf"/>
</dbReference>
<dbReference type="SUPFAM" id="SSF55186">
    <property type="entry name" value="ThrRS/AlaRS common domain"/>
    <property type="match status" value="1"/>
</dbReference>
<feature type="binding site" evidence="13">
    <location>
        <position position="339"/>
    </location>
    <ligand>
        <name>Zn(2+)</name>
        <dbReference type="ChEBI" id="CHEBI:29105"/>
        <note>catalytic</note>
    </ligand>
</feature>
<dbReference type="PANTHER" id="PTHR11451">
    <property type="entry name" value="THREONINE-TRNA LIGASE"/>
    <property type="match status" value="1"/>
</dbReference>
<dbReference type="PRINTS" id="PR01047">
    <property type="entry name" value="TRNASYNTHTHR"/>
</dbReference>
<keyword evidence="3 13" id="KW-0820">tRNA-binding</keyword>
<evidence type="ECO:0000313" key="16">
    <source>
        <dbReference type="EMBL" id="NPE13003.1"/>
    </source>
</evidence>
<comment type="catalytic activity">
    <reaction evidence="12 13">
        <text>tRNA(Thr) + L-threonine + ATP = L-threonyl-tRNA(Thr) + AMP + diphosphate + H(+)</text>
        <dbReference type="Rhea" id="RHEA:24624"/>
        <dbReference type="Rhea" id="RHEA-COMP:9670"/>
        <dbReference type="Rhea" id="RHEA-COMP:9704"/>
        <dbReference type="ChEBI" id="CHEBI:15378"/>
        <dbReference type="ChEBI" id="CHEBI:30616"/>
        <dbReference type="ChEBI" id="CHEBI:33019"/>
        <dbReference type="ChEBI" id="CHEBI:57926"/>
        <dbReference type="ChEBI" id="CHEBI:78442"/>
        <dbReference type="ChEBI" id="CHEBI:78534"/>
        <dbReference type="ChEBI" id="CHEBI:456215"/>
        <dbReference type="EC" id="6.1.1.3"/>
    </reaction>
</comment>
<dbReference type="SMART" id="SM00863">
    <property type="entry name" value="tRNA_SAD"/>
    <property type="match status" value="1"/>
</dbReference>
<feature type="binding site" evidence="13">
    <location>
        <position position="522"/>
    </location>
    <ligand>
        <name>Zn(2+)</name>
        <dbReference type="ChEBI" id="CHEBI:29105"/>
        <note>catalytic</note>
    </ligand>
</feature>
<keyword evidence="11 13" id="KW-0030">Aminoacyl-tRNA synthetase</keyword>
<comment type="cofactor">
    <cofactor evidence="13">
        <name>Zn(2+)</name>
        <dbReference type="ChEBI" id="CHEBI:29105"/>
    </cofactor>
    <text evidence="13">Binds 1 zinc ion per subunit.</text>
</comment>
<dbReference type="InterPro" id="IPR018163">
    <property type="entry name" value="Thr/Ala-tRNA-synth_IIc_edit"/>
</dbReference>
<dbReference type="Proteomes" id="UP001193734">
    <property type="component" value="Unassembled WGS sequence"/>
</dbReference>
<keyword evidence="9 13" id="KW-0694">RNA-binding</keyword>
<dbReference type="InterPro" id="IPR033728">
    <property type="entry name" value="ThrRS_core"/>
</dbReference>
<dbReference type="InterPro" id="IPR012947">
    <property type="entry name" value="tRNA_SAD"/>
</dbReference>
<dbReference type="SUPFAM" id="SSF55681">
    <property type="entry name" value="Class II aaRS and biotin synthetases"/>
    <property type="match status" value="1"/>
</dbReference>
<keyword evidence="17" id="KW-1185">Reference proteome</keyword>
<proteinExistence type="inferred from homology"/>
<keyword evidence="6 13" id="KW-0547">Nucleotide-binding</keyword>
<evidence type="ECO:0000256" key="9">
    <source>
        <dbReference type="ARBA" id="ARBA00022884"/>
    </source>
</evidence>
<dbReference type="PROSITE" id="PS51880">
    <property type="entry name" value="TGS"/>
    <property type="match status" value="1"/>
</dbReference>
<comment type="caution">
    <text evidence="13">Lacks conserved residue(s) required for the propagation of feature annotation.</text>
</comment>
<sequence length="655" mass="74506">MIDIKFPDGSVRSYEQGVTGLQIAESISPALARDVLACGVNGETVELNRPITEDSSIALYKWDDDEGRHAFWHTSAHLLAEALQELYPGIQFGFGPAIENGFFYDVLLKDGESIKESDFPKIEAKMKELAGKKEPVVRKEVAKADALAEFGAAGQTYKCEHIEQDLEDGTITTYTQGAFTDLCRGPHLMNTGAIKAVKLTSVAGAFWRGDATREQMQRLYGITFPKKKMLDEYLVMIEEAKKRDHRKIGKEMELFMFSERVGKGLPIWLPKGTELRLRLQDMLRKIQKRYGYQEVITPHIGSKNLYVTSGHYAHYGKDSFQPIHTPEEGEEYMLKPMNCPHHCEVFAWKPRSYKDLPLRIAEFGTVYRYEQSGELHGLTRVRSFTQDDAHIFCRPDQVKSEFLRVMDIIQTVFSTFNFSDDNVEVQISLRDPEDHEKYIGSDEVWASAEQAIIEACQEKGLKAKVEYGEAAFYGPKLDFMVKDAIGRRWQLGTIQVDYNLPQRFKLEYTDEDNQKKTPVMIHRAPFGSMERFCAVLIEHTAGHFPLWLTPDQVAILPISEKFNDYAARVASELDRAGVRATVDKRNEKIGRKVRDNELKRIPYMVIVGEKEQADATVSVRKQGSEERGVMTIAEFAAKINGEVAEQLKATDIRPE</sequence>
<dbReference type="GeneID" id="82156417"/>
<evidence type="ECO:0000256" key="12">
    <source>
        <dbReference type="ARBA" id="ARBA00049515"/>
    </source>
</evidence>
<comment type="similarity">
    <text evidence="1 13">Belongs to the class-II aminoacyl-tRNA synthetase family.</text>
</comment>
<dbReference type="GO" id="GO:0004829">
    <property type="term" value="F:threonine-tRNA ligase activity"/>
    <property type="evidence" value="ECO:0007669"/>
    <property type="project" value="UniProtKB-EC"/>
</dbReference>
<dbReference type="EC" id="6.1.1.3" evidence="13"/>
<organism evidence="16 17">
    <name type="scientific">Xylanibacter rodentium</name>
    <dbReference type="NCBI Taxonomy" id="2736289"/>
    <lineage>
        <taxon>Bacteria</taxon>
        <taxon>Pseudomonadati</taxon>
        <taxon>Bacteroidota</taxon>
        <taxon>Bacteroidia</taxon>
        <taxon>Bacteroidales</taxon>
        <taxon>Prevotellaceae</taxon>
        <taxon>Xylanibacter</taxon>
    </lineage>
</organism>
<dbReference type="InterPro" id="IPR002314">
    <property type="entry name" value="aa-tRNA-synt_IIb"/>
</dbReference>
<dbReference type="InterPro" id="IPR006195">
    <property type="entry name" value="aa-tRNA-synth_II"/>
</dbReference>
<keyword evidence="8 13" id="KW-0067">ATP-binding</keyword>
<comment type="subcellular location">
    <subcellularLocation>
        <location evidence="13">Cytoplasm</location>
    </subcellularLocation>
</comment>
<evidence type="ECO:0000259" key="14">
    <source>
        <dbReference type="PROSITE" id="PS50862"/>
    </source>
</evidence>
<evidence type="ECO:0000256" key="4">
    <source>
        <dbReference type="ARBA" id="ARBA00022598"/>
    </source>
</evidence>
<dbReference type="PROSITE" id="PS50862">
    <property type="entry name" value="AA_TRNA_LIGASE_II"/>
    <property type="match status" value="1"/>
</dbReference>
<feature type="domain" description="Aminoacyl-transfer RNA synthetases class-II family profile" evidence="14">
    <location>
        <begin position="244"/>
        <end position="557"/>
    </location>
</feature>
<name>A0ABX2AU76_9BACT</name>
<evidence type="ECO:0000256" key="11">
    <source>
        <dbReference type="ARBA" id="ARBA00023146"/>
    </source>
</evidence>
<feature type="binding site" evidence="13">
    <location>
        <position position="390"/>
    </location>
    <ligand>
        <name>Zn(2+)</name>
        <dbReference type="ChEBI" id="CHEBI:29105"/>
        <note>catalytic</note>
    </ligand>
</feature>
<dbReference type="CDD" id="cd00860">
    <property type="entry name" value="ThrRS_anticodon"/>
    <property type="match status" value="1"/>
</dbReference>
<keyword evidence="2 13" id="KW-0963">Cytoplasm</keyword>
<dbReference type="InterPro" id="IPR004154">
    <property type="entry name" value="Anticodon-bd"/>
</dbReference>
<dbReference type="EMBL" id="JABKKE010000001">
    <property type="protein sequence ID" value="NPE13003.1"/>
    <property type="molecule type" value="Genomic_DNA"/>
</dbReference>
<evidence type="ECO:0000256" key="6">
    <source>
        <dbReference type="ARBA" id="ARBA00022741"/>
    </source>
</evidence>
<evidence type="ECO:0000259" key="15">
    <source>
        <dbReference type="PROSITE" id="PS51880"/>
    </source>
</evidence>
<gene>
    <name evidence="13 16" type="primary">thrS</name>
    <name evidence="16" type="ORF">HPS55_01435</name>
</gene>
<keyword evidence="4 13" id="KW-0436">Ligase</keyword>
<feature type="domain" description="TGS" evidence="15">
    <location>
        <begin position="1"/>
        <end position="61"/>
    </location>
</feature>
<accession>A0ABX2AU76</accession>
<evidence type="ECO:0000256" key="5">
    <source>
        <dbReference type="ARBA" id="ARBA00022723"/>
    </source>
</evidence>
<dbReference type="SUPFAM" id="SSF81271">
    <property type="entry name" value="TGS-like"/>
    <property type="match status" value="1"/>
</dbReference>
<dbReference type="PANTHER" id="PTHR11451:SF44">
    <property type="entry name" value="THREONINE--TRNA LIGASE, CHLOROPLASTIC_MITOCHONDRIAL 2"/>
    <property type="match status" value="1"/>
</dbReference>
<dbReference type="NCBIfam" id="TIGR00418">
    <property type="entry name" value="thrS"/>
    <property type="match status" value="1"/>
</dbReference>
<dbReference type="InterPro" id="IPR012676">
    <property type="entry name" value="TGS-like"/>
</dbReference>
<dbReference type="Gene3D" id="3.10.20.30">
    <property type="match status" value="1"/>
</dbReference>
<dbReference type="InterPro" id="IPR036621">
    <property type="entry name" value="Anticodon-bd_dom_sf"/>
</dbReference>
<evidence type="ECO:0000256" key="2">
    <source>
        <dbReference type="ARBA" id="ARBA00022490"/>
    </source>
</evidence>
<dbReference type="Pfam" id="PF02824">
    <property type="entry name" value="TGS"/>
    <property type="match status" value="1"/>
</dbReference>
<evidence type="ECO:0000256" key="1">
    <source>
        <dbReference type="ARBA" id="ARBA00008226"/>
    </source>
</evidence>
<dbReference type="InterPro" id="IPR047246">
    <property type="entry name" value="ThrRS_anticodon"/>
</dbReference>
<dbReference type="CDD" id="cd01667">
    <property type="entry name" value="TGS_ThrRS"/>
    <property type="match status" value="1"/>
</dbReference>
<keyword evidence="7 13" id="KW-0862">Zinc</keyword>
<keyword evidence="10 13" id="KW-0648">Protein biosynthesis</keyword>
<dbReference type="Pfam" id="PF03129">
    <property type="entry name" value="HGTP_anticodon"/>
    <property type="match status" value="1"/>
</dbReference>
<evidence type="ECO:0000256" key="8">
    <source>
        <dbReference type="ARBA" id="ARBA00022840"/>
    </source>
</evidence>
<comment type="caution">
    <text evidence="16">The sequence shown here is derived from an EMBL/GenBank/DDBJ whole genome shotgun (WGS) entry which is preliminary data.</text>
</comment>
<dbReference type="Gene3D" id="3.30.980.10">
    <property type="entry name" value="Threonyl-trna Synthetase, Chain A, domain 2"/>
    <property type="match status" value="1"/>
</dbReference>
<dbReference type="Gene3D" id="3.40.50.800">
    <property type="entry name" value="Anticodon-binding domain"/>
    <property type="match status" value="1"/>
</dbReference>
<dbReference type="Pfam" id="PF07973">
    <property type="entry name" value="tRNA_SAD"/>
    <property type="match status" value="1"/>
</dbReference>
<evidence type="ECO:0000313" key="17">
    <source>
        <dbReference type="Proteomes" id="UP001193734"/>
    </source>
</evidence>
<protein>
    <recommendedName>
        <fullName evidence="13">Threonine--tRNA ligase</fullName>
        <ecNumber evidence="13">6.1.1.3</ecNumber>
    </recommendedName>
    <alternativeName>
        <fullName evidence="13">Threonyl-tRNA synthetase</fullName>
        <shortName evidence="13">ThrRS</shortName>
    </alternativeName>
</protein>
<dbReference type="HAMAP" id="MF_00184">
    <property type="entry name" value="Thr_tRNA_synth"/>
    <property type="match status" value="1"/>
</dbReference>
<keyword evidence="5 13" id="KW-0479">Metal-binding</keyword>
<dbReference type="InterPro" id="IPR002320">
    <property type="entry name" value="Thr-tRNA-ligase_IIa"/>
</dbReference>
<dbReference type="Pfam" id="PF00587">
    <property type="entry name" value="tRNA-synt_2b"/>
    <property type="match status" value="1"/>
</dbReference>
<evidence type="ECO:0000256" key="7">
    <source>
        <dbReference type="ARBA" id="ARBA00022833"/>
    </source>
</evidence>
<dbReference type="Gene3D" id="3.30.930.10">
    <property type="entry name" value="Bira Bifunctional Protein, Domain 2"/>
    <property type="match status" value="1"/>
</dbReference>
<dbReference type="CDD" id="cd00771">
    <property type="entry name" value="ThrRS_core"/>
    <property type="match status" value="1"/>
</dbReference>